<dbReference type="PANTHER" id="PTHR15350">
    <property type="entry name" value="COP9 SIGNALOSOME COMPLEX SUBUNIT 7/DENDRITIC CELL PROTEIN GA17"/>
    <property type="match status" value="1"/>
</dbReference>
<name>A0A7S3IG68_9SPIT</name>
<gene>
    <name evidence="1" type="ORF">SINC0208_LOCUS1762</name>
</gene>
<dbReference type="PANTHER" id="PTHR15350:SF2">
    <property type="entry name" value="EUKARYOTIC TRANSLATION INITIATION FACTOR 3 SUBUNIT M"/>
    <property type="match status" value="1"/>
</dbReference>
<dbReference type="GO" id="GO:0005852">
    <property type="term" value="C:eukaryotic translation initiation factor 3 complex"/>
    <property type="evidence" value="ECO:0007669"/>
    <property type="project" value="TreeGrafter"/>
</dbReference>
<organism evidence="1">
    <name type="scientific">Strombidium inclinatum</name>
    <dbReference type="NCBI Taxonomy" id="197538"/>
    <lineage>
        <taxon>Eukaryota</taxon>
        <taxon>Sar</taxon>
        <taxon>Alveolata</taxon>
        <taxon>Ciliophora</taxon>
        <taxon>Intramacronucleata</taxon>
        <taxon>Spirotrichea</taxon>
        <taxon>Oligotrichia</taxon>
        <taxon>Strombidiidae</taxon>
        <taxon>Strombidium</taxon>
    </lineage>
</organism>
<dbReference type="AlphaFoldDB" id="A0A7S3IG68"/>
<proteinExistence type="predicted"/>
<sequence>MTQFATLMATTEALDAKDPKAVTEKMTKKYSDLVSKFHVKTLDVIGFLDFIQSKDVEHIISNLPHKATKKRVFSFERFTFIVMPMFKYLEDNSKDFTKTKAALDKWSAYVQAHNQLSLNATFEVLLNLFLLLGEHTSMKAQMFVNLVKFTDKHDQLPSVMIRQVEQIRTLSREWDLSTEERISLYIECAKALENNNSASTAYSLYYDALVLLEKPSVPKASKAQFQPYAISLVQQALRCPEVFFFDEITLLESVKELKTSAKDLFGLIDFYLTSSIAEFKKGLANKKKLLEENKIEKEAAILKKQYIILSHLKAKDHTKDGDMVISYKQLCSLLEISQDDIEEFIIEAKSSGVIDALLDEIKEEVIVKTQVLKGQDTEDWVFVKNKVSEWKNRFVQIEQVLAATPEKKK</sequence>
<reference evidence="1" key="1">
    <citation type="submission" date="2021-01" db="EMBL/GenBank/DDBJ databases">
        <authorList>
            <person name="Corre E."/>
            <person name="Pelletier E."/>
            <person name="Niang G."/>
            <person name="Scheremetjew M."/>
            <person name="Finn R."/>
            <person name="Kale V."/>
            <person name="Holt S."/>
            <person name="Cochrane G."/>
            <person name="Meng A."/>
            <person name="Brown T."/>
            <person name="Cohen L."/>
        </authorList>
    </citation>
    <scope>NUCLEOTIDE SEQUENCE</scope>
    <source>
        <strain evidence="1">S3</strain>
    </source>
</reference>
<dbReference type="EMBL" id="HBIH01004063">
    <property type="protein sequence ID" value="CAE0321181.1"/>
    <property type="molecule type" value="Transcribed_RNA"/>
</dbReference>
<evidence type="ECO:0008006" key="2">
    <source>
        <dbReference type="Google" id="ProtNLM"/>
    </source>
</evidence>
<protein>
    <recommendedName>
        <fullName evidence="2">PCI domain-containing protein</fullName>
    </recommendedName>
</protein>
<accession>A0A7S3IG68</accession>
<dbReference type="GO" id="GO:0002183">
    <property type="term" value="P:cytoplasmic translational initiation"/>
    <property type="evidence" value="ECO:0007669"/>
    <property type="project" value="TreeGrafter"/>
</dbReference>
<dbReference type="InterPro" id="IPR045237">
    <property type="entry name" value="COPS7/eIF3m"/>
</dbReference>
<evidence type="ECO:0000313" key="1">
    <source>
        <dbReference type="EMBL" id="CAE0321181.1"/>
    </source>
</evidence>